<feature type="transmembrane region" description="Helical" evidence="1">
    <location>
        <begin position="72"/>
        <end position="96"/>
    </location>
</feature>
<evidence type="ECO:0000313" key="2">
    <source>
        <dbReference type="EMBL" id="AWN20676.1"/>
    </source>
</evidence>
<keyword evidence="1" id="KW-0812">Transmembrane</keyword>
<keyword evidence="1" id="KW-1133">Transmembrane helix</keyword>
<feature type="transmembrane region" description="Helical" evidence="1">
    <location>
        <begin position="108"/>
        <end position="126"/>
    </location>
</feature>
<proteinExistence type="predicted"/>
<feature type="transmembrane region" description="Helical" evidence="1">
    <location>
        <begin position="40"/>
        <end position="60"/>
    </location>
</feature>
<dbReference type="GeneID" id="93923801"/>
<dbReference type="Proteomes" id="UP000245369">
    <property type="component" value="Chromosome"/>
</dbReference>
<name>A0ABM6W647_9STRE</name>
<accession>A0ABM6W647</accession>
<organism evidence="2 3">
    <name type="scientific">Streptococcus sobrinus</name>
    <dbReference type="NCBI Taxonomy" id="1310"/>
    <lineage>
        <taxon>Bacteria</taxon>
        <taxon>Bacillati</taxon>
        <taxon>Bacillota</taxon>
        <taxon>Bacilli</taxon>
        <taxon>Lactobacillales</taxon>
        <taxon>Streptococcaceae</taxon>
        <taxon>Streptococcus</taxon>
    </lineage>
</organism>
<feature type="transmembrane region" description="Helical" evidence="1">
    <location>
        <begin position="12"/>
        <end position="34"/>
    </location>
</feature>
<gene>
    <name evidence="2" type="ORF">DK182_04635</name>
</gene>
<evidence type="ECO:0000313" key="3">
    <source>
        <dbReference type="Proteomes" id="UP000245369"/>
    </source>
</evidence>
<keyword evidence="3" id="KW-1185">Reference proteome</keyword>
<evidence type="ECO:0000256" key="1">
    <source>
        <dbReference type="SAM" id="Phobius"/>
    </source>
</evidence>
<sequence length="142" mass="16688">MKKLKRISTRHLRWSYLTLTTLAFIGGLAFFSWFSYGKTLIFWLPTALLVLVASSLAYLVKKQLEARAESILSFNTLQQIFGVLIALSICLIVLFYKLFISRDSDVDMVYWLLFIFTILTMIWKGVEIYKELKWRKDKDSKK</sequence>
<dbReference type="RefSeq" id="WP_002961294.1">
    <property type="nucleotide sequence ID" value="NZ_CP029490.1"/>
</dbReference>
<reference evidence="2 3" key="1">
    <citation type="submission" date="2018-05" db="EMBL/GenBank/DDBJ databases">
        <title>Complete genome sequences of Streptococcus sobrinus.</title>
        <authorList>
            <person name="Sales M."/>
            <person name="Jensen P.A."/>
        </authorList>
    </citation>
    <scope>NUCLEOTIDE SEQUENCE [LARGE SCALE GENOMIC DNA]</scope>
    <source>
        <strain evidence="2 3">SL1</strain>
    </source>
</reference>
<dbReference type="EMBL" id="CP029490">
    <property type="protein sequence ID" value="AWN20676.1"/>
    <property type="molecule type" value="Genomic_DNA"/>
</dbReference>
<keyword evidence="1" id="KW-0472">Membrane</keyword>
<protein>
    <submittedName>
        <fullName evidence="2">Uncharacterized protein</fullName>
    </submittedName>
</protein>